<accession>A0AAV7KXE9</accession>
<dbReference type="Proteomes" id="UP001066276">
    <property type="component" value="Chromosome 12"/>
</dbReference>
<dbReference type="EMBL" id="JANPWB010000016">
    <property type="protein sequence ID" value="KAJ1083952.1"/>
    <property type="molecule type" value="Genomic_DNA"/>
</dbReference>
<evidence type="ECO:0000313" key="2">
    <source>
        <dbReference type="EMBL" id="KAJ1083952.1"/>
    </source>
</evidence>
<protein>
    <submittedName>
        <fullName evidence="2">Uncharacterized protein</fullName>
    </submittedName>
</protein>
<comment type="caution">
    <text evidence="2">The sequence shown here is derived from an EMBL/GenBank/DDBJ whole genome shotgun (WGS) entry which is preliminary data.</text>
</comment>
<dbReference type="AlphaFoldDB" id="A0AAV7KXE9"/>
<feature type="compositionally biased region" description="Polar residues" evidence="1">
    <location>
        <begin position="82"/>
        <end position="94"/>
    </location>
</feature>
<evidence type="ECO:0000313" key="3">
    <source>
        <dbReference type="Proteomes" id="UP001066276"/>
    </source>
</evidence>
<keyword evidence="3" id="KW-1185">Reference proteome</keyword>
<name>A0AAV7KXE9_PLEWA</name>
<gene>
    <name evidence="2" type="ORF">NDU88_004107</name>
</gene>
<feature type="region of interest" description="Disordered" evidence="1">
    <location>
        <begin position="55"/>
        <end position="94"/>
    </location>
</feature>
<proteinExistence type="predicted"/>
<feature type="region of interest" description="Disordered" evidence="1">
    <location>
        <begin position="1"/>
        <end position="30"/>
    </location>
</feature>
<evidence type="ECO:0000256" key="1">
    <source>
        <dbReference type="SAM" id="MobiDB-lite"/>
    </source>
</evidence>
<sequence>MQRADSSEVSDPEPRKAGRYHSEEAQDLNFGTEGLDMVVTYHCAHHWAAVDVGPEEEQVKCTGLRSHTKASGLPEADPPQTSPSQDQLLGESTP</sequence>
<reference evidence="2" key="1">
    <citation type="journal article" date="2022" name="bioRxiv">
        <title>Sequencing and chromosome-scale assembly of the giantPleurodeles waltlgenome.</title>
        <authorList>
            <person name="Brown T."/>
            <person name="Elewa A."/>
            <person name="Iarovenko S."/>
            <person name="Subramanian E."/>
            <person name="Araus A.J."/>
            <person name="Petzold A."/>
            <person name="Susuki M."/>
            <person name="Suzuki K.-i.T."/>
            <person name="Hayashi T."/>
            <person name="Toyoda A."/>
            <person name="Oliveira C."/>
            <person name="Osipova E."/>
            <person name="Leigh N.D."/>
            <person name="Simon A."/>
            <person name="Yun M.H."/>
        </authorList>
    </citation>
    <scope>NUCLEOTIDE SEQUENCE</scope>
    <source>
        <strain evidence="2">20211129_DDA</strain>
        <tissue evidence="2">Liver</tissue>
    </source>
</reference>
<organism evidence="2 3">
    <name type="scientific">Pleurodeles waltl</name>
    <name type="common">Iberian ribbed newt</name>
    <dbReference type="NCBI Taxonomy" id="8319"/>
    <lineage>
        <taxon>Eukaryota</taxon>
        <taxon>Metazoa</taxon>
        <taxon>Chordata</taxon>
        <taxon>Craniata</taxon>
        <taxon>Vertebrata</taxon>
        <taxon>Euteleostomi</taxon>
        <taxon>Amphibia</taxon>
        <taxon>Batrachia</taxon>
        <taxon>Caudata</taxon>
        <taxon>Salamandroidea</taxon>
        <taxon>Salamandridae</taxon>
        <taxon>Pleurodelinae</taxon>
        <taxon>Pleurodeles</taxon>
    </lineage>
</organism>
<feature type="compositionally biased region" description="Basic and acidic residues" evidence="1">
    <location>
        <begin position="12"/>
        <end position="24"/>
    </location>
</feature>